<gene>
    <name evidence="1" type="ORF">MENTE1834_LOCUS7627</name>
</gene>
<reference evidence="1" key="1">
    <citation type="submission" date="2023-11" db="EMBL/GenBank/DDBJ databases">
        <authorList>
            <person name="Poullet M."/>
        </authorList>
    </citation>
    <scope>NUCLEOTIDE SEQUENCE</scope>
    <source>
        <strain evidence="1">E1834</strain>
    </source>
</reference>
<name>A0ACB0Y5M9_MELEN</name>
<evidence type="ECO:0000313" key="1">
    <source>
        <dbReference type="EMBL" id="CAK5031771.1"/>
    </source>
</evidence>
<proteinExistence type="predicted"/>
<comment type="caution">
    <text evidence="1">The sequence shown here is derived from an EMBL/GenBank/DDBJ whole genome shotgun (WGS) entry which is preliminary data.</text>
</comment>
<sequence>MFGAKELIESTQIIKKDLTKEKDILTTEIPKKEDLEINQKFEVKQKELEIKETLKDLKKEIIKKDLKEIKEQERQLFAQLDTLEDKETIGKTFSIGEEEFKELKTKASEEHLLKQSQQLQKLGETEKVYLTRKTPIGTPTESRNFKIEKSSSQHEIQMKEQPGIWIERIFDYSRLEGPIICDKLKEKGEEEISFLCKVTGISERLEEKEKIILLKREWKDLFKTKAVKTEELNIQLNYLRKEEKEEKKIIKKANLEQIIKFKLNSSKKENIQTECQLFNTKIGKEETFKLLKEKPLEEIKVWFREYLKEENNLLMDISFVDTQLWTWANLEEKEKAKEWIKTKAASDLKTFGSAVFELSSPEISTKTVKSLKEKEEIKRKFNIEQSKIQSNLIGEKEGKEEFILKILPEKQKELTIPSINLKEFGKETKTTSILLVKIPMLKRLYSAQHLINIQNKIEKQQLNTLNSLETQITQTIQWQSSQPSFSIQKKFPTSQLLSTLLKTEYSKEELKIRTETLQKPLNWEKTEFQIKTARKSEQKLKTKESREEEETLIAEYKIVERDLEIEKEIKIPLNKFNNLLTKEVSEEILNLEEKWERTEEELKLEFNLKLKREEKIERKFKIQSPLSIEKHLIKEGKEEFGTQKIIKIFREENLKQKIKETSERLINVFVDFQSLTSKKDFSKAELYLKEKTTIKIPPIYLIAHSENLISQFCLSRSFQFERIFKTIKIGRKEAINLKVGEAQLEEFKLNFGLQGKLLSIESAQRILPLPNIFGPISFKIEEFEEEEICLYTQLQKKIIKELDTKIDIPIYLKESQIMKTKVAGDEQKIICQEWKKEEKKELIEKVNWIAFKGEKLIKKLKEAADEQTQIAYVFDKNGKYFPIPEKILEERRFGGNYILNTKATKKEEWQTTLSLNKLPAFEKLLKKLKYITKEEKSMRMLESGKEEKESFYSLQKASETFGVAIKRKWAREILPEIFKIKESTKEEFLINYELKPKMVINEEKIEIKINIPLIISGINLNTEASELITLTIIRELKRDEEFDKKEILIKIPNKHPSIIKQTKASTEENLVVLESKQKLEQNERITKTFIIPNIGQENKLKTKEAKDLKTNICLEYNKLLQTKESERIWPIAQFGGQIKLRTEAASDEYLTLLRELESDHLRVAHTSLTIWETNKLPGVEMKMREAEAFEQQIQITLQRQIVAEAAPSFKYLVRPHLSAQSELRESSIIEESITCQWKQPDNIENSEILRHIPAFGGRVFLHSKATGLINAIQHFQLQKQRDASPAPALRCIRCARELAPVQARLNEPKHEQYNLSQSWCREQIKEETTFTRVWPNWGPENVLKTKEAKEREENIHFQYSKLPSSAQTFFTKWEPRINKEILGTKAVGKEEYLKEETITKKKPLPNDLATELVLWIARLTEPLILGSKASSKEQQQLNSALSRTSEFERAPPLIKICAREEKPEPFRVPESQAHSIMLSSVYLKDDQAEEAHHTVWEPLFGGQYIQNTKRAGDISSIVDVNLKDESPRQLSSENIIFVPQTLVGPQPQYRSLASKTETLFLAQEMRSAPPAEMEALITLPIARSGPSLAPLHSHQAATEQEHINTQWHKNDQILEIPVVLPDSLFGGTHTKHVLAAGDAHIALYKQLENPIVTQLEAECTRPLERKAEPSVHNTKSSAETTISTTTALQRLEPFVAALPFKLKSSRILEGPTPSVHVTESREVEQLNNVQLRRPDQWVQAPDHTRWEPRYGGQFLHATKASIEKNVEVPLLDWSRPESMESAPEKKIIIPRTGEPVSLLCSIAGDVNVEYQQLLEKPKSRELSTQLILRDINRIEPQIFKAKEAGQQQLGSNIVLQKPQLIGLEAELIKREPRFGGHYTLNCAAAGKMDTGERLFTLNKISQEEEAPLHIIRVYLREDEKVELRSRQMEEWHSQTEVKLKREEFLGGAELIKEDKRKAEERFDTTQAGSEQIHIGAALSRGEEQPFDVQYILPAIQLLGPFTLNAVHSEVILQLECLLESAKRDVNLFAELSLREPRLEKPIEHVCEAAELIEAEKGHDWARLRRGYGNVQKAKERPPIEKRGEEGEEGWGEEEAALFEGEEGHDWARLRRGYGNAMIEKARVQEKIKPIIK</sequence>
<evidence type="ECO:0000313" key="2">
    <source>
        <dbReference type="Proteomes" id="UP001497535"/>
    </source>
</evidence>
<protein>
    <submittedName>
        <fullName evidence="1">Uncharacterized protein</fullName>
    </submittedName>
</protein>
<dbReference type="EMBL" id="CAVMJV010000005">
    <property type="protein sequence ID" value="CAK5031771.1"/>
    <property type="molecule type" value="Genomic_DNA"/>
</dbReference>
<organism evidence="1 2">
    <name type="scientific">Meloidogyne enterolobii</name>
    <name type="common">Root-knot nematode worm</name>
    <name type="synonym">Meloidogyne mayaguensis</name>
    <dbReference type="NCBI Taxonomy" id="390850"/>
    <lineage>
        <taxon>Eukaryota</taxon>
        <taxon>Metazoa</taxon>
        <taxon>Ecdysozoa</taxon>
        <taxon>Nematoda</taxon>
        <taxon>Chromadorea</taxon>
        <taxon>Rhabditida</taxon>
        <taxon>Tylenchina</taxon>
        <taxon>Tylenchomorpha</taxon>
        <taxon>Tylenchoidea</taxon>
        <taxon>Meloidogynidae</taxon>
        <taxon>Meloidogyninae</taxon>
        <taxon>Meloidogyne</taxon>
    </lineage>
</organism>
<dbReference type="Proteomes" id="UP001497535">
    <property type="component" value="Unassembled WGS sequence"/>
</dbReference>
<accession>A0ACB0Y5M9</accession>
<keyword evidence="2" id="KW-1185">Reference proteome</keyword>